<keyword evidence="1" id="KW-0812">Transmembrane</keyword>
<reference evidence="2 3" key="1">
    <citation type="journal article" date="2004" name="Proc. Natl. Acad. Sci. U.S.A.">
        <title>Genome sequence of Picrophilus torridus and its implications for life around pH 0.</title>
        <authorList>
            <person name="Futterer O."/>
            <person name="Angelov A."/>
            <person name="Liesegang H."/>
            <person name="Gottschalk G."/>
            <person name="Schleper C."/>
            <person name="Schepers B."/>
            <person name="Dock C."/>
            <person name="Antranikian G."/>
            <person name="Liebl W."/>
        </authorList>
    </citation>
    <scope>NUCLEOTIDE SEQUENCE [LARGE SCALE GENOMIC DNA]</scope>
    <source>
        <strain evidence="3">ATCC 700027 / DSM 9790 / JCM 10055 / NBRC 100828</strain>
    </source>
</reference>
<dbReference type="Proteomes" id="UP000000438">
    <property type="component" value="Chromosome"/>
</dbReference>
<organism evidence="2 3">
    <name type="scientific">Picrophilus torridus (strain ATCC 700027 / DSM 9790 / JCM 10055 / NBRC 100828 / KAW 2/3)</name>
    <dbReference type="NCBI Taxonomy" id="1122961"/>
    <lineage>
        <taxon>Archaea</taxon>
        <taxon>Methanobacteriati</taxon>
        <taxon>Thermoplasmatota</taxon>
        <taxon>Thermoplasmata</taxon>
        <taxon>Thermoplasmatales</taxon>
        <taxon>Picrophilaceae</taxon>
        <taxon>Picrophilus</taxon>
    </lineage>
</organism>
<keyword evidence="1" id="KW-1133">Transmembrane helix</keyword>
<dbReference type="InParanoid" id="Q6L000"/>
<accession>Q6L000</accession>
<dbReference type="GeneID" id="2844625"/>
<dbReference type="KEGG" id="pto:PTO1117"/>
<dbReference type="eggNOG" id="arCOG05381">
    <property type="taxonomic scope" value="Archaea"/>
</dbReference>
<protein>
    <submittedName>
        <fullName evidence="2">Hypothetical exported protein</fullName>
    </submittedName>
</protein>
<dbReference type="OrthoDB" id="382714at2157"/>
<dbReference type="PaxDb" id="263820-PTO1117"/>
<gene>
    <name evidence="2" type="ordered locus">PTO1117</name>
</gene>
<evidence type="ECO:0000313" key="2">
    <source>
        <dbReference type="EMBL" id="AAT43702.1"/>
    </source>
</evidence>
<dbReference type="AlphaFoldDB" id="Q6L000"/>
<evidence type="ECO:0000313" key="3">
    <source>
        <dbReference type="Proteomes" id="UP000000438"/>
    </source>
</evidence>
<sequence length="120" mass="13290">MKKGAIIAVIIIIIIGLFIYGVLPSLVNTNPASMQKGKTYYIYGTVESVVTINNKTEMLVNDNGNNIYVSYNGPGQAVNSTVLIYGTYQGPILPGFGTHFGYMIHAINIYKWYYEINIKS</sequence>
<name>Q6L000_PICTO</name>
<dbReference type="RefSeq" id="WP_011177918.1">
    <property type="nucleotide sequence ID" value="NC_005877.1"/>
</dbReference>
<evidence type="ECO:0000256" key="1">
    <source>
        <dbReference type="SAM" id="Phobius"/>
    </source>
</evidence>
<dbReference type="HOGENOM" id="CLU_165891_0_0_2"/>
<dbReference type="EMBL" id="AE017261">
    <property type="protein sequence ID" value="AAT43702.1"/>
    <property type="molecule type" value="Genomic_DNA"/>
</dbReference>
<keyword evidence="1" id="KW-0472">Membrane</keyword>
<proteinExistence type="predicted"/>
<feature type="transmembrane region" description="Helical" evidence="1">
    <location>
        <begin position="6"/>
        <end position="27"/>
    </location>
</feature>